<dbReference type="GO" id="GO:0006611">
    <property type="term" value="P:protein export from nucleus"/>
    <property type="evidence" value="ECO:0007669"/>
    <property type="project" value="TreeGrafter"/>
</dbReference>
<evidence type="ECO:0000313" key="5">
    <source>
        <dbReference type="EMBL" id="KAF7279146.1"/>
    </source>
</evidence>
<reference evidence="5" key="1">
    <citation type="submission" date="2020-08" db="EMBL/GenBank/DDBJ databases">
        <title>Genome sequencing and assembly of the red palm weevil Rhynchophorus ferrugineus.</title>
        <authorList>
            <person name="Dias G.B."/>
            <person name="Bergman C.M."/>
            <person name="Manee M."/>
        </authorList>
    </citation>
    <scope>NUCLEOTIDE SEQUENCE</scope>
    <source>
        <strain evidence="5">AA-2017</strain>
        <tissue evidence="5">Whole larva</tissue>
    </source>
</reference>
<comment type="subcellular location">
    <subcellularLocation>
        <location evidence="1">Nucleus</location>
    </subcellularLocation>
</comment>
<gene>
    <name evidence="5" type="ORF">GWI33_007559</name>
</gene>
<dbReference type="Pfam" id="PF00638">
    <property type="entry name" value="Ran_BP1"/>
    <property type="match status" value="1"/>
</dbReference>
<evidence type="ECO:0000256" key="1">
    <source>
        <dbReference type="ARBA" id="ARBA00004123"/>
    </source>
</evidence>
<feature type="domain" description="RanBD1" evidence="4">
    <location>
        <begin position="233"/>
        <end position="311"/>
    </location>
</feature>
<accession>A0A834MBZ1</accession>
<dbReference type="GO" id="GO:0005634">
    <property type="term" value="C:nucleus"/>
    <property type="evidence" value="ECO:0007669"/>
    <property type="project" value="UniProtKB-SubCell"/>
</dbReference>
<dbReference type="SUPFAM" id="SSF50729">
    <property type="entry name" value="PH domain-like"/>
    <property type="match status" value="1"/>
</dbReference>
<dbReference type="Proteomes" id="UP000625711">
    <property type="component" value="Unassembled WGS sequence"/>
</dbReference>
<evidence type="ECO:0000256" key="3">
    <source>
        <dbReference type="SAM" id="MobiDB-lite"/>
    </source>
</evidence>
<dbReference type="PANTHER" id="PTHR23138:SF142">
    <property type="entry name" value="RAN-BINDING PROTEIN 3B-RELATED"/>
    <property type="match status" value="1"/>
</dbReference>
<feature type="compositionally biased region" description="Basic and acidic residues" evidence="3">
    <location>
        <begin position="1"/>
        <end position="12"/>
    </location>
</feature>
<dbReference type="AlphaFoldDB" id="A0A834MBZ1"/>
<feature type="compositionally biased region" description="Polar residues" evidence="3">
    <location>
        <begin position="48"/>
        <end position="69"/>
    </location>
</feature>
<organism evidence="5 6">
    <name type="scientific">Rhynchophorus ferrugineus</name>
    <name type="common">Red palm weevil</name>
    <name type="synonym">Curculio ferrugineus</name>
    <dbReference type="NCBI Taxonomy" id="354439"/>
    <lineage>
        <taxon>Eukaryota</taxon>
        <taxon>Metazoa</taxon>
        <taxon>Ecdysozoa</taxon>
        <taxon>Arthropoda</taxon>
        <taxon>Hexapoda</taxon>
        <taxon>Insecta</taxon>
        <taxon>Pterygota</taxon>
        <taxon>Neoptera</taxon>
        <taxon>Endopterygota</taxon>
        <taxon>Coleoptera</taxon>
        <taxon>Polyphaga</taxon>
        <taxon>Cucujiformia</taxon>
        <taxon>Curculionidae</taxon>
        <taxon>Dryophthorinae</taxon>
        <taxon>Rhynchophorus</taxon>
    </lineage>
</organism>
<dbReference type="OrthoDB" id="10250354at2759"/>
<dbReference type="Gene3D" id="2.30.29.30">
    <property type="entry name" value="Pleckstrin-homology domain (PH domain)/Phosphotyrosine-binding domain (PTB)"/>
    <property type="match status" value="1"/>
</dbReference>
<dbReference type="InterPro" id="IPR045255">
    <property type="entry name" value="RanBP1-like"/>
</dbReference>
<feature type="region of interest" description="Disordered" evidence="3">
    <location>
        <begin position="205"/>
        <end position="226"/>
    </location>
</feature>
<evidence type="ECO:0000313" key="6">
    <source>
        <dbReference type="Proteomes" id="UP000625711"/>
    </source>
</evidence>
<dbReference type="InterPro" id="IPR011993">
    <property type="entry name" value="PH-like_dom_sf"/>
</dbReference>
<dbReference type="PANTHER" id="PTHR23138">
    <property type="entry name" value="RAN BINDING PROTEIN"/>
    <property type="match status" value="1"/>
</dbReference>
<sequence length="371" mass="40933">MADVESKDKESLKPTVIMKVEAPTGDRGEKQDSANDVTGEEEEFKVCSPSNVVKSTSTNPFASSDSTKLSKSILKPSQLVVKTTSPIPGKPVIKQSSFNPFIKVSPENKSDTSDKNQNNGEVKFVPLIKSDSQNSKPVVEVKPANPAPIPAPVAAPTFVFGQNLQDRVIGSEGKSPEPTPSTSLSSNGTSDMLFSAAIKSEGKTDIVKEKESKSLTESAREYEESRANKRKYEEVEVRTGEEDETNILSISCKLFTFDKVTSNWQERGRGTLRLNDFENTDGHIGSRLVFRTTGSLRVILNTKIWAEMTVDKANEKSIRLTALDSNGEIKVFLIMSSKEDSKHLYTHLQQRLEKEVSVQKRKKMDTGPSQK</sequence>
<evidence type="ECO:0000259" key="4">
    <source>
        <dbReference type="PROSITE" id="PS50196"/>
    </source>
</evidence>
<feature type="region of interest" description="Disordered" evidence="3">
    <location>
        <begin position="169"/>
        <end position="190"/>
    </location>
</feature>
<dbReference type="SMART" id="SM00160">
    <property type="entry name" value="RanBD"/>
    <property type="match status" value="1"/>
</dbReference>
<protein>
    <recommendedName>
        <fullName evidence="4">RanBD1 domain-containing protein</fullName>
    </recommendedName>
</protein>
<proteinExistence type="predicted"/>
<dbReference type="InterPro" id="IPR000156">
    <property type="entry name" value="Ran_bind_dom"/>
</dbReference>
<feature type="compositionally biased region" description="Basic and acidic residues" evidence="3">
    <location>
        <begin position="24"/>
        <end position="33"/>
    </location>
</feature>
<keyword evidence="6" id="KW-1185">Reference proteome</keyword>
<dbReference type="CDD" id="cd13180">
    <property type="entry name" value="RanBD_RanBP3"/>
    <property type="match status" value="1"/>
</dbReference>
<comment type="caution">
    <text evidence="5">The sequence shown here is derived from an EMBL/GenBank/DDBJ whole genome shotgun (WGS) entry which is preliminary data.</text>
</comment>
<dbReference type="EMBL" id="JAACXV010000374">
    <property type="protein sequence ID" value="KAF7279146.1"/>
    <property type="molecule type" value="Genomic_DNA"/>
</dbReference>
<evidence type="ECO:0000256" key="2">
    <source>
        <dbReference type="ARBA" id="ARBA00023242"/>
    </source>
</evidence>
<dbReference type="PROSITE" id="PS50196">
    <property type="entry name" value="RANBD1"/>
    <property type="match status" value="1"/>
</dbReference>
<name>A0A834MBZ1_RHYFE</name>
<feature type="region of interest" description="Disordered" evidence="3">
    <location>
        <begin position="1"/>
        <end position="69"/>
    </location>
</feature>
<feature type="region of interest" description="Disordered" evidence="3">
    <location>
        <begin position="83"/>
        <end position="148"/>
    </location>
</feature>
<keyword evidence="2" id="KW-0539">Nucleus</keyword>